<comment type="similarity">
    <text evidence="5">Belongs to the sigma-70 factor family.</text>
</comment>
<dbReference type="EMBL" id="CP162599">
    <property type="protein sequence ID" value="XDK34162.1"/>
    <property type="molecule type" value="Genomic_DNA"/>
</dbReference>
<accession>A0AB39HU58</accession>
<comment type="function">
    <text evidence="5">Sigma factors are initiation factors that promote the attachment of RNA polymerase to specific initiation sites and are then released.</text>
</comment>
<dbReference type="NCBIfam" id="NF005809">
    <property type="entry name" value="PRK07670.1"/>
    <property type="match status" value="1"/>
</dbReference>
<dbReference type="InterPro" id="IPR012845">
    <property type="entry name" value="RNA_pol_sigma_FliA_WhiG"/>
</dbReference>
<dbReference type="GO" id="GO:0003677">
    <property type="term" value="F:DNA binding"/>
    <property type="evidence" value="ECO:0007669"/>
    <property type="project" value="UniProtKB-KW"/>
</dbReference>
<evidence type="ECO:0000256" key="4">
    <source>
        <dbReference type="ARBA" id="ARBA00023163"/>
    </source>
</evidence>
<dbReference type="NCBIfam" id="TIGR02937">
    <property type="entry name" value="sigma70-ECF"/>
    <property type="match status" value="1"/>
</dbReference>
<evidence type="ECO:0000256" key="2">
    <source>
        <dbReference type="ARBA" id="ARBA00023082"/>
    </source>
</evidence>
<dbReference type="NCBIfam" id="TIGR02479">
    <property type="entry name" value="FliA_WhiG"/>
    <property type="match status" value="1"/>
</dbReference>
<dbReference type="RefSeq" id="WP_368654839.1">
    <property type="nucleotide sequence ID" value="NZ_CP162599.1"/>
</dbReference>
<evidence type="ECO:0000256" key="1">
    <source>
        <dbReference type="ARBA" id="ARBA00023015"/>
    </source>
</evidence>
<dbReference type="InterPro" id="IPR007630">
    <property type="entry name" value="RNA_pol_sigma70_r4"/>
</dbReference>
<keyword evidence="4 5" id="KW-0804">Transcription</keyword>
<dbReference type="PANTHER" id="PTHR30385:SF7">
    <property type="entry name" value="RNA POLYMERASE SIGMA FACTOR FLIA"/>
    <property type="match status" value="1"/>
</dbReference>
<dbReference type="Pfam" id="PF04545">
    <property type="entry name" value="Sigma70_r4"/>
    <property type="match status" value="1"/>
</dbReference>
<dbReference type="InterPro" id="IPR014284">
    <property type="entry name" value="RNA_pol_sigma-70_dom"/>
</dbReference>
<evidence type="ECO:0000259" key="7">
    <source>
        <dbReference type="PROSITE" id="PS00716"/>
    </source>
</evidence>
<dbReference type="PRINTS" id="PR00046">
    <property type="entry name" value="SIGMA70FCT"/>
</dbReference>
<dbReference type="SUPFAM" id="SSF88946">
    <property type="entry name" value="Sigma2 domain of RNA polymerase sigma factors"/>
    <property type="match status" value="1"/>
</dbReference>
<dbReference type="InterPro" id="IPR013324">
    <property type="entry name" value="RNA_pol_sigma_r3/r4-like"/>
</dbReference>
<dbReference type="AlphaFoldDB" id="A0AB39HU58"/>
<gene>
    <name evidence="8" type="ORF">AB4Y30_07390</name>
</gene>
<dbReference type="SUPFAM" id="SSF88659">
    <property type="entry name" value="Sigma3 and sigma4 domains of RNA polymerase sigma factors"/>
    <property type="match status" value="2"/>
</dbReference>
<protein>
    <recommendedName>
        <fullName evidence="5">RNA polymerase sigma factor</fullName>
    </recommendedName>
</protein>
<feature type="domain" description="RNA polymerase sigma-70" evidence="6">
    <location>
        <begin position="59"/>
        <end position="72"/>
    </location>
</feature>
<evidence type="ECO:0000259" key="6">
    <source>
        <dbReference type="PROSITE" id="PS00715"/>
    </source>
</evidence>
<dbReference type="Gene3D" id="1.10.1740.10">
    <property type="match status" value="1"/>
</dbReference>
<evidence type="ECO:0000313" key="8">
    <source>
        <dbReference type="EMBL" id="XDK34162.1"/>
    </source>
</evidence>
<dbReference type="PROSITE" id="PS00715">
    <property type="entry name" value="SIGMA70_1"/>
    <property type="match status" value="1"/>
</dbReference>
<keyword evidence="3 5" id="KW-0238">DNA-binding</keyword>
<dbReference type="GO" id="GO:0016987">
    <property type="term" value="F:sigma factor activity"/>
    <property type="evidence" value="ECO:0007669"/>
    <property type="project" value="UniProtKB-KW"/>
</dbReference>
<dbReference type="GO" id="GO:0003899">
    <property type="term" value="F:DNA-directed RNA polymerase activity"/>
    <property type="evidence" value="ECO:0007669"/>
    <property type="project" value="InterPro"/>
</dbReference>
<keyword evidence="2 5" id="KW-0731">Sigma factor</keyword>
<dbReference type="GO" id="GO:0006352">
    <property type="term" value="P:DNA-templated transcription initiation"/>
    <property type="evidence" value="ECO:0007669"/>
    <property type="project" value="InterPro"/>
</dbReference>
<evidence type="ECO:0000256" key="5">
    <source>
        <dbReference type="RuleBase" id="RU362124"/>
    </source>
</evidence>
<dbReference type="Gene3D" id="1.20.140.160">
    <property type="match status" value="1"/>
</dbReference>
<organism evidence="8">
    <name type="scientific">Ornithinibacillus sp. 4-3</name>
    <dbReference type="NCBI Taxonomy" id="3231488"/>
    <lineage>
        <taxon>Bacteria</taxon>
        <taxon>Bacillati</taxon>
        <taxon>Bacillota</taxon>
        <taxon>Bacilli</taxon>
        <taxon>Bacillales</taxon>
        <taxon>Bacillaceae</taxon>
        <taxon>Ornithinibacillus</taxon>
    </lineage>
</organism>
<dbReference type="PIRSF" id="PIRSF000770">
    <property type="entry name" value="RNA_pol_sigma-SigE/K"/>
    <property type="match status" value="1"/>
</dbReference>
<dbReference type="InterPro" id="IPR000943">
    <property type="entry name" value="RNA_pol_sigma70"/>
</dbReference>
<proteinExistence type="inferred from homology"/>
<evidence type="ECO:0000256" key="3">
    <source>
        <dbReference type="ARBA" id="ARBA00023125"/>
    </source>
</evidence>
<dbReference type="Pfam" id="PF04542">
    <property type="entry name" value="Sigma70_r2"/>
    <property type="match status" value="1"/>
</dbReference>
<feature type="domain" description="RNA polymerase sigma-70" evidence="7">
    <location>
        <begin position="226"/>
        <end position="252"/>
    </location>
</feature>
<dbReference type="InterPro" id="IPR007624">
    <property type="entry name" value="RNA_pol_sigma70_r3"/>
</dbReference>
<dbReference type="CDD" id="cd06171">
    <property type="entry name" value="Sigma70_r4"/>
    <property type="match status" value="1"/>
</dbReference>
<sequence>MIIAALNSSLETDEQLWNEWFETKDDEIANALIQKYVYLVNFHVDRIAFNLPNNVSRDDLFSMGLLGLYDALNRFEPERELKFDTYASFRIRGSIMDGLRKEDWLPRSLREKTKRIELVSQQLEQTLQRAPHAEEIAEAAGIDKVEVEEVVRDSLYANVLSIEKNVQDENNEQSDSLISRIQDDSLQALDEGLIHKELVVELVKHIKLLNQNEQLVISLFYHEELSMTEIGEVLDLTTSRISQIHKQAIFKLRKTLKKVQA</sequence>
<keyword evidence="1 5" id="KW-0805">Transcription regulation</keyword>
<dbReference type="PROSITE" id="PS00716">
    <property type="entry name" value="SIGMA70_2"/>
    <property type="match status" value="1"/>
</dbReference>
<reference evidence="8" key="1">
    <citation type="submission" date="2024-07" db="EMBL/GenBank/DDBJ databases">
        <title>Halotolerant mesophilic bacterium Ornithinibacillus sp. 4-3, sp. nov., isolated from soil.</title>
        <authorList>
            <person name="Sidarenka A.V."/>
            <person name="Guliayeva D.E."/>
            <person name="Leanovich S.I."/>
            <person name="Hileuskaya K.S."/>
            <person name="Akhremchuk A.E."/>
            <person name="Sikolenko M.A."/>
            <person name="Valentovich L.N."/>
        </authorList>
    </citation>
    <scope>NUCLEOTIDE SEQUENCE</scope>
    <source>
        <strain evidence="8">4-3</strain>
    </source>
</reference>
<dbReference type="InterPro" id="IPR013325">
    <property type="entry name" value="RNA_pol_sigma_r2"/>
</dbReference>
<dbReference type="Pfam" id="PF04539">
    <property type="entry name" value="Sigma70_r3"/>
    <property type="match status" value="1"/>
</dbReference>
<dbReference type="InterPro" id="IPR007627">
    <property type="entry name" value="RNA_pol_sigma70_r2"/>
</dbReference>
<dbReference type="PANTHER" id="PTHR30385">
    <property type="entry name" value="SIGMA FACTOR F FLAGELLAR"/>
    <property type="match status" value="1"/>
</dbReference>
<name>A0AB39HU58_9BACI</name>